<feature type="domain" description="Ubiquitin-like" evidence="2">
    <location>
        <begin position="1"/>
        <end position="75"/>
    </location>
</feature>
<dbReference type="GO" id="GO:0016020">
    <property type="term" value="C:membrane"/>
    <property type="evidence" value="ECO:0007669"/>
    <property type="project" value="TreeGrafter"/>
</dbReference>
<dbReference type="InterPro" id="IPR029071">
    <property type="entry name" value="Ubiquitin-like_domsf"/>
</dbReference>
<accession>A0A8H6IFV0</accession>
<dbReference type="PANTHER" id="PTHR12329:SF16">
    <property type="entry name" value="BAG FAMILY MOLECULAR CHAPERONE REGULATOR 1"/>
    <property type="match status" value="1"/>
</dbReference>
<dbReference type="InterPro" id="IPR000626">
    <property type="entry name" value="Ubiquitin-like_dom"/>
</dbReference>
<dbReference type="SUPFAM" id="SSF63491">
    <property type="entry name" value="BAG domain"/>
    <property type="match status" value="1"/>
</dbReference>
<dbReference type="PROSITE" id="PS51035">
    <property type="entry name" value="BAG"/>
    <property type="match status" value="1"/>
</dbReference>
<dbReference type="CDD" id="cd17039">
    <property type="entry name" value="Ubl_ubiquitin_like"/>
    <property type="match status" value="1"/>
</dbReference>
<organism evidence="4 5">
    <name type="scientific">Ephemerocybe angulata</name>
    <dbReference type="NCBI Taxonomy" id="980116"/>
    <lineage>
        <taxon>Eukaryota</taxon>
        <taxon>Fungi</taxon>
        <taxon>Dikarya</taxon>
        <taxon>Basidiomycota</taxon>
        <taxon>Agaricomycotina</taxon>
        <taxon>Agaricomycetes</taxon>
        <taxon>Agaricomycetidae</taxon>
        <taxon>Agaricales</taxon>
        <taxon>Agaricineae</taxon>
        <taxon>Psathyrellaceae</taxon>
        <taxon>Ephemerocybe</taxon>
    </lineage>
</organism>
<keyword evidence="1" id="KW-0143">Chaperone</keyword>
<dbReference type="SMART" id="SM00213">
    <property type="entry name" value="UBQ"/>
    <property type="match status" value="1"/>
</dbReference>
<sequence length="191" mass="21072">MSVTVKWGRERLSFALPARDTPLKALRQSLQEYTQIQDFKLIHKGAVLNDNNATLAQYHIVPGSVIVLLPTARAADAPIVSDREPEPAPAVGLTTEESALLTTIHTELATVRSSLTPELNDLLASPEPHDKKQYLRLGELLLQSLLRLDALAPQREWEHARTARKEAVREVQALLDTLDDTIAARKAAGVH</sequence>
<dbReference type="InterPro" id="IPR039773">
    <property type="entry name" value="BAG_chaperone_regulator"/>
</dbReference>
<comment type="caution">
    <text evidence="4">The sequence shown here is derived from an EMBL/GenBank/DDBJ whole genome shotgun (WGS) entry which is preliminary data.</text>
</comment>
<dbReference type="GO" id="GO:0051087">
    <property type="term" value="F:protein-folding chaperone binding"/>
    <property type="evidence" value="ECO:0007669"/>
    <property type="project" value="InterPro"/>
</dbReference>
<dbReference type="OrthoDB" id="417450at2759"/>
<reference evidence="4 5" key="1">
    <citation type="submission" date="2020-07" db="EMBL/GenBank/DDBJ databases">
        <title>Comparative genomics of pyrophilous fungi reveals a link between fire events and developmental genes.</title>
        <authorList>
            <consortium name="DOE Joint Genome Institute"/>
            <person name="Steindorff A.S."/>
            <person name="Carver A."/>
            <person name="Calhoun S."/>
            <person name="Stillman K."/>
            <person name="Liu H."/>
            <person name="Lipzen A."/>
            <person name="Pangilinan J."/>
            <person name="Labutti K."/>
            <person name="Bruns T.D."/>
            <person name="Grigoriev I.V."/>
        </authorList>
    </citation>
    <scope>NUCLEOTIDE SEQUENCE [LARGE SCALE GENOMIC DNA]</scope>
    <source>
        <strain evidence="4 5">CBS 144469</strain>
    </source>
</reference>
<dbReference type="AlphaFoldDB" id="A0A8H6IFV0"/>
<proteinExistence type="predicted"/>
<keyword evidence="5" id="KW-1185">Reference proteome</keyword>
<feature type="domain" description="BAG" evidence="3">
    <location>
        <begin position="130"/>
        <end position="182"/>
    </location>
</feature>
<evidence type="ECO:0008006" key="6">
    <source>
        <dbReference type="Google" id="ProtNLM"/>
    </source>
</evidence>
<dbReference type="Proteomes" id="UP000521943">
    <property type="component" value="Unassembled WGS sequence"/>
</dbReference>
<name>A0A8H6IFV0_9AGAR</name>
<dbReference type="Pfam" id="PF00240">
    <property type="entry name" value="ubiquitin"/>
    <property type="match status" value="1"/>
</dbReference>
<gene>
    <name evidence="4" type="ORF">DFP72DRAFT_874580</name>
</gene>
<dbReference type="GO" id="GO:0005829">
    <property type="term" value="C:cytosol"/>
    <property type="evidence" value="ECO:0007669"/>
    <property type="project" value="TreeGrafter"/>
</dbReference>
<dbReference type="SUPFAM" id="SSF54236">
    <property type="entry name" value="Ubiquitin-like"/>
    <property type="match status" value="1"/>
</dbReference>
<dbReference type="GO" id="GO:0050821">
    <property type="term" value="P:protein stabilization"/>
    <property type="evidence" value="ECO:0007669"/>
    <property type="project" value="TreeGrafter"/>
</dbReference>
<protein>
    <recommendedName>
        <fullName evidence="6">BAG domain-containing protein</fullName>
    </recommendedName>
</protein>
<dbReference type="PROSITE" id="PS50053">
    <property type="entry name" value="UBIQUITIN_2"/>
    <property type="match status" value="1"/>
</dbReference>
<dbReference type="PANTHER" id="PTHR12329">
    <property type="entry name" value="BCL2-ASSOCIATED ATHANOGENE"/>
    <property type="match status" value="1"/>
</dbReference>
<dbReference type="Gene3D" id="3.10.20.90">
    <property type="entry name" value="Phosphatidylinositol 3-kinase Catalytic Subunit, Chain A, domain 1"/>
    <property type="match status" value="1"/>
</dbReference>
<dbReference type="GO" id="GO:0000774">
    <property type="term" value="F:adenyl-nucleotide exchange factor activity"/>
    <property type="evidence" value="ECO:0007669"/>
    <property type="project" value="TreeGrafter"/>
</dbReference>
<dbReference type="SMART" id="SM00264">
    <property type="entry name" value="BAG"/>
    <property type="match status" value="1"/>
</dbReference>
<dbReference type="Pfam" id="PF02179">
    <property type="entry name" value="BAG"/>
    <property type="match status" value="1"/>
</dbReference>
<evidence type="ECO:0000259" key="2">
    <source>
        <dbReference type="PROSITE" id="PS50053"/>
    </source>
</evidence>
<dbReference type="InterPro" id="IPR036533">
    <property type="entry name" value="BAG_dom_sf"/>
</dbReference>
<dbReference type="Gene3D" id="1.20.58.120">
    <property type="entry name" value="BAG domain"/>
    <property type="match status" value="1"/>
</dbReference>
<dbReference type="InterPro" id="IPR003103">
    <property type="entry name" value="BAG_domain"/>
</dbReference>
<evidence type="ECO:0000313" key="5">
    <source>
        <dbReference type="Proteomes" id="UP000521943"/>
    </source>
</evidence>
<evidence type="ECO:0000256" key="1">
    <source>
        <dbReference type="ARBA" id="ARBA00023186"/>
    </source>
</evidence>
<evidence type="ECO:0000259" key="3">
    <source>
        <dbReference type="PROSITE" id="PS51035"/>
    </source>
</evidence>
<evidence type="ECO:0000313" key="4">
    <source>
        <dbReference type="EMBL" id="KAF6763066.1"/>
    </source>
</evidence>
<dbReference type="GO" id="GO:0005634">
    <property type="term" value="C:nucleus"/>
    <property type="evidence" value="ECO:0007669"/>
    <property type="project" value="TreeGrafter"/>
</dbReference>
<dbReference type="EMBL" id="JACGCI010000006">
    <property type="protein sequence ID" value="KAF6763066.1"/>
    <property type="molecule type" value="Genomic_DNA"/>
</dbReference>